<comment type="caution">
    <text evidence="1">The sequence shown here is derived from an EMBL/GenBank/DDBJ whole genome shotgun (WGS) entry which is preliminary data.</text>
</comment>
<feature type="non-terminal residue" evidence="1">
    <location>
        <position position="1"/>
    </location>
</feature>
<protein>
    <submittedName>
        <fullName evidence="1">Uncharacterized protein</fullName>
    </submittedName>
</protein>
<dbReference type="AlphaFoldDB" id="A0A820KJ03"/>
<evidence type="ECO:0000313" key="2">
    <source>
        <dbReference type="Proteomes" id="UP000663868"/>
    </source>
</evidence>
<reference evidence="1" key="1">
    <citation type="submission" date="2021-02" db="EMBL/GenBank/DDBJ databases">
        <authorList>
            <person name="Nowell W R."/>
        </authorList>
    </citation>
    <scope>NUCLEOTIDE SEQUENCE</scope>
</reference>
<accession>A0A820KJ03</accession>
<dbReference type="EMBL" id="CAJOBB010017779">
    <property type="protein sequence ID" value="CAF4342514.1"/>
    <property type="molecule type" value="Genomic_DNA"/>
</dbReference>
<feature type="non-terminal residue" evidence="1">
    <location>
        <position position="104"/>
    </location>
</feature>
<proteinExistence type="predicted"/>
<dbReference type="Proteomes" id="UP000663868">
    <property type="component" value="Unassembled WGS sequence"/>
</dbReference>
<sequence length="104" mass="12389">HVLNETLRLFIPIQGDNIGFIGFIRLLKNLPHNEWINHLNDSYDKIQSYQLINSYDHMIELKTDVNSINTIIRYYQIITDQSQMCHLVCRNHCVQQSPNHTDYF</sequence>
<organism evidence="1 2">
    <name type="scientific">Adineta steineri</name>
    <dbReference type="NCBI Taxonomy" id="433720"/>
    <lineage>
        <taxon>Eukaryota</taxon>
        <taxon>Metazoa</taxon>
        <taxon>Spiralia</taxon>
        <taxon>Gnathifera</taxon>
        <taxon>Rotifera</taxon>
        <taxon>Eurotatoria</taxon>
        <taxon>Bdelloidea</taxon>
        <taxon>Adinetida</taxon>
        <taxon>Adinetidae</taxon>
        <taxon>Adineta</taxon>
    </lineage>
</organism>
<name>A0A820KJ03_9BILA</name>
<gene>
    <name evidence="1" type="ORF">KXQ929_LOCUS47797</name>
</gene>
<evidence type="ECO:0000313" key="1">
    <source>
        <dbReference type="EMBL" id="CAF4342514.1"/>
    </source>
</evidence>